<gene>
    <name evidence="2" type="ORF">E6O75_ATG02604</name>
</gene>
<feature type="compositionally biased region" description="Polar residues" evidence="1">
    <location>
        <begin position="1"/>
        <end position="19"/>
    </location>
</feature>
<proteinExistence type="predicted"/>
<feature type="region of interest" description="Disordered" evidence="1">
    <location>
        <begin position="228"/>
        <end position="257"/>
    </location>
</feature>
<evidence type="ECO:0000313" key="2">
    <source>
        <dbReference type="EMBL" id="TID24239.1"/>
    </source>
</evidence>
<organism evidence="2 3">
    <name type="scientific">Venturia nashicola</name>
    <dbReference type="NCBI Taxonomy" id="86259"/>
    <lineage>
        <taxon>Eukaryota</taxon>
        <taxon>Fungi</taxon>
        <taxon>Dikarya</taxon>
        <taxon>Ascomycota</taxon>
        <taxon>Pezizomycotina</taxon>
        <taxon>Dothideomycetes</taxon>
        <taxon>Pleosporomycetidae</taxon>
        <taxon>Venturiales</taxon>
        <taxon>Venturiaceae</taxon>
        <taxon>Venturia</taxon>
    </lineage>
</organism>
<comment type="caution">
    <text evidence="2">The sequence shown here is derived from an EMBL/GenBank/DDBJ whole genome shotgun (WGS) entry which is preliminary data.</text>
</comment>
<feature type="compositionally biased region" description="Polar residues" evidence="1">
    <location>
        <begin position="190"/>
        <end position="205"/>
    </location>
</feature>
<accession>A0A4Z1PAW5</accession>
<feature type="compositionally biased region" description="Basic and acidic residues" evidence="1">
    <location>
        <begin position="26"/>
        <end position="37"/>
    </location>
</feature>
<name>A0A4Z1PAW5_9PEZI</name>
<keyword evidence="3" id="KW-1185">Reference proteome</keyword>
<dbReference type="AlphaFoldDB" id="A0A4Z1PAW5"/>
<dbReference type="Proteomes" id="UP000298493">
    <property type="component" value="Unassembled WGS sequence"/>
</dbReference>
<protein>
    <submittedName>
        <fullName evidence="2">Uncharacterized protein</fullName>
    </submittedName>
</protein>
<sequence>MNTTTTTSPTVALHSTNYEQPLAEEEPIRASKTERPRRIAAHIDIGEAFKEPAILRQSMSAIPPERAMKRLAGIDDNDGDGPPIKRLIEDTNDYSRATSTTTQLSKKPKLAKSPKRRSDDDDDGLEQSSLKRRRSNRVTFGSATNTNTNDPPLPNFTKATKRRASTYDETETQRWTAKRQKLTTPPDCESNVSMTQQSDPATLSDSMDGDVNEDNYFKKSSLHCQSMDTAAHKGTKNSNETLQTLKRRSRKQASTIDNAQAQNSTPIAKASSLAKKIIDKTNQALEVQGHHSETAGKVRRLALECDNERAPIKKGQTQMAAPGSGDHAAKSSLTTVKLVKKQSPRFVARRRNVAKSPSAKCKSFISTTTTSSLSYSKPATECSVIAEPGDLEKTQSHTDTSSHTTTARGQGIPGETSIKAPISLANTPRIIGIKLKYQDAPAGGHGKRQRVNIPQVVTGENFHDLWFSKLYGDDCVAESTYAFSNQSFSGLMAAFVQHVENARKPTNGTRLRSERRRGYSLVKPDWVSSRKKWSRRASTSLRASSIPPLPLFIDYHHHLFIVSRSSDNERPFLENDALANDNCTAPWQQVRLPSPNTPLGGAHREQIGTLLSSSMRCGE</sequence>
<feature type="region of interest" description="Disordered" evidence="1">
    <location>
        <begin position="386"/>
        <end position="417"/>
    </location>
</feature>
<evidence type="ECO:0000313" key="3">
    <source>
        <dbReference type="Proteomes" id="UP000298493"/>
    </source>
</evidence>
<feature type="region of interest" description="Disordered" evidence="1">
    <location>
        <begin position="1"/>
        <end position="39"/>
    </location>
</feature>
<dbReference type="EMBL" id="SNSC02000005">
    <property type="protein sequence ID" value="TID24239.1"/>
    <property type="molecule type" value="Genomic_DNA"/>
</dbReference>
<reference evidence="2 3" key="1">
    <citation type="submission" date="2019-04" db="EMBL/GenBank/DDBJ databases">
        <title>High contiguity whole genome sequence and gene annotation resource for two Venturia nashicola isolates.</title>
        <authorList>
            <person name="Prokchorchik M."/>
            <person name="Won K."/>
            <person name="Lee Y."/>
            <person name="Choi E.D."/>
            <person name="Segonzac C."/>
            <person name="Sohn K.H."/>
        </authorList>
    </citation>
    <scope>NUCLEOTIDE SEQUENCE [LARGE SCALE GENOMIC DNA]</scope>
    <source>
        <strain evidence="2 3">PRI2</strain>
    </source>
</reference>
<feature type="region of interest" description="Disordered" evidence="1">
    <location>
        <begin position="72"/>
        <end position="208"/>
    </location>
</feature>
<feature type="compositionally biased region" description="Basic residues" evidence="1">
    <location>
        <begin position="106"/>
        <end position="115"/>
    </location>
</feature>
<feature type="compositionally biased region" description="Low complexity" evidence="1">
    <location>
        <begin position="397"/>
        <end position="406"/>
    </location>
</feature>
<feature type="compositionally biased region" description="Polar residues" evidence="1">
    <location>
        <begin position="94"/>
        <end position="103"/>
    </location>
</feature>
<evidence type="ECO:0000256" key="1">
    <source>
        <dbReference type="SAM" id="MobiDB-lite"/>
    </source>
</evidence>